<keyword evidence="3" id="KW-1185">Reference proteome</keyword>
<reference evidence="2" key="1">
    <citation type="submission" date="2019-10" db="EMBL/GenBank/DDBJ databases">
        <authorList>
            <person name="Soares A.E.R."/>
            <person name="Aleixo A."/>
            <person name="Schneider P."/>
            <person name="Miyaki C.Y."/>
            <person name="Schneider M.P."/>
            <person name="Mello C."/>
            <person name="Vasconcelos A.T.R."/>
        </authorList>
    </citation>
    <scope>NUCLEOTIDE SEQUENCE</scope>
    <source>
        <tissue evidence="2">Muscle</tissue>
    </source>
</reference>
<evidence type="ECO:0000313" key="2">
    <source>
        <dbReference type="EMBL" id="KAJ7413016.1"/>
    </source>
</evidence>
<protein>
    <submittedName>
        <fullName evidence="2">Uncharacterized protein</fullName>
    </submittedName>
</protein>
<name>A0ABQ9D0W5_9PASS</name>
<comment type="caution">
    <text evidence="2">The sequence shown here is derived from an EMBL/GenBank/DDBJ whole genome shotgun (WGS) entry which is preliminary data.</text>
</comment>
<sequence>MKLRHSGVWVQSGNAHAIDSSWGVAHTNECSDRCSLTASQDEDQRARHIKGVYGYGDFNHPDICWSDNTAQHTQSRKFLQVTEDNFLIQVVEEPTRKDQYIPMSKKSGKMGQETCVDEQGGSSKTQAEERNLWVVDKVQAVWEDYRNIIMACRDATRKAKAHLEFSLTTSIKDSKKGFYKYISSKRKTKENVGPLLNQMGVLVMEVTDNMELLITFFVSVFIAEAGPQVSQTLEADESGRMLTNPEPLGEFELPLCQRDNTAGHKQSQRFFEYVSDNFLIQMIKEKTRRGAMLDVVLTSEEKLAGNVVRQDSVGCSDHKMEREILKAVRRSRSKMTALNFRRADFGPFKDLLGRIP</sequence>
<dbReference type="PANTHER" id="PTHR33395">
    <property type="entry name" value="TRANSCRIPTASE, PUTATIVE-RELATED-RELATED"/>
    <property type="match status" value="1"/>
</dbReference>
<feature type="region of interest" description="Disordered" evidence="1">
    <location>
        <begin position="102"/>
        <end position="122"/>
    </location>
</feature>
<evidence type="ECO:0000256" key="1">
    <source>
        <dbReference type="SAM" id="MobiDB-lite"/>
    </source>
</evidence>
<gene>
    <name evidence="2" type="ORF">WISP_93575</name>
</gene>
<dbReference type="EMBL" id="WHWB01034179">
    <property type="protein sequence ID" value="KAJ7413016.1"/>
    <property type="molecule type" value="Genomic_DNA"/>
</dbReference>
<proteinExistence type="predicted"/>
<organism evidence="2 3">
    <name type="scientific">Willisornis vidua</name>
    <name type="common">Xingu scale-backed antbird</name>
    <dbReference type="NCBI Taxonomy" id="1566151"/>
    <lineage>
        <taxon>Eukaryota</taxon>
        <taxon>Metazoa</taxon>
        <taxon>Chordata</taxon>
        <taxon>Craniata</taxon>
        <taxon>Vertebrata</taxon>
        <taxon>Euteleostomi</taxon>
        <taxon>Archelosauria</taxon>
        <taxon>Archosauria</taxon>
        <taxon>Dinosauria</taxon>
        <taxon>Saurischia</taxon>
        <taxon>Theropoda</taxon>
        <taxon>Coelurosauria</taxon>
        <taxon>Aves</taxon>
        <taxon>Neognathae</taxon>
        <taxon>Neoaves</taxon>
        <taxon>Telluraves</taxon>
        <taxon>Australaves</taxon>
        <taxon>Passeriformes</taxon>
        <taxon>Thamnophilidae</taxon>
        <taxon>Willisornis</taxon>
    </lineage>
</organism>
<dbReference type="PANTHER" id="PTHR33395:SF22">
    <property type="entry name" value="REVERSE TRANSCRIPTASE DOMAIN-CONTAINING PROTEIN"/>
    <property type="match status" value="1"/>
</dbReference>
<evidence type="ECO:0000313" key="3">
    <source>
        <dbReference type="Proteomes" id="UP001145742"/>
    </source>
</evidence>
<accession>A0ABQ9D0W5</accession>
<dbReference type="Proteomes" id="UP001145742">
    <property type="component" value="Unassembled WGS sequence"/>
</dbReference>